<name>A0A0E9SIL1_ANGAN</name>
<reference evidence="1" key="1">
    <citation type="submission" date="2014-11" db="EMBL/GenBank/DDBJ databases">
        <authorList>
            <person name="Amaro Gonzalez C."/>
        </authorList>
    </citation>
    <scope>NUCLEOTIDE SEQUENCE</scope>
</reference>
<dbReference type="AlphaFoldDB" id="A0A0E9SIL1"/>
<protein>
    <submittedName>
        <fullName evidence="1">Uncharacterized protein</fullName>
    </submittedName>
</protein>
<sequence>MSLIVTGDPTCTRLARCLEEILQLKYCL</sequence>
<evidence type="ECO:0000313" key="1">
    <source>
        <dbReference type="EMBL" id="JAH40318.1"/>
    </source>
</evidence>
<organism evidence="1">
    <name type="scientific">Anguilla anguilla</name>
    <name type="common">European freshwater eel</name>
    <name type="synonym">Muraena anguilla</name>
    <dbReference type="NCBI Taxonomy" id="7936"/>
    <lineage>
        <taxon>Eukaryota</taxon>
        <taxon>Metazoa</taxon>
        <taxon>Chordata</taxon>
        <taxon>Craniata</taxon>
        <taxon>Vertebrata</taxon>
        <taxon>Euteleostomi</taxon>
        <taxon>Actinopterygii</taxon>
        <taxon>Neopterygii</taxon>
        <taxon>Teleostei</taxon>
        <taxon>Anguilliformes</taxon>
        <taxon>Anguillidae</taxon>
        <taxon>Anguilla</taxon>
    </lineage>
</organism>
<accession>A0A0E9SIL1</accession>
<proteinExistence type="predicted"/>
<reference evidence="1" key="2">
    <citation type="journal article" date="2015" name="Fish Shellfish Immunol.">
        <title>Early steps in the European eel (Anguilla anguilla)-Vibrio vulnificus interaction in the gills: Role of the RtxA13 toxin.</title>
        <authorList>
            <person name="Callol A."/>
            <person name="Pajuelo D."/>
            <person name="Ebbesson L."/>
            <person name="Teles M."/>
            <person name="MacKenzie S."/>
            <person name="Amaro C."/>
        </authorList>
    </citation>
    <scope>NUCLEOTIDE SEQUENCE</scope>
</reference>
<dbReference type="EMBL" id="GBXM01068259">
    <property type="protein sequence ID" value="JAH40318.1"/>
    <property type="molecule type" value="Transcribed_RNA"/>
</dbReference>